<sequence length="83" mass="9670">MEQHELYIDLRKTDLLIAECRHQLECQYRLIASLKLQRALAWREKLQARAMEKKISALCLHRDALIRAAAATQRHMADGSARE</sequence>
<protein>
    <submittedName>
        <fullName evidence="1">Uncharacterized protein</fullName>
    </submittedName>
</protein>
<gene>
    <name evidence="1" type="ORF">CAL28_19465</name>
</gene>
<evidence type="ECO:0000313" key="2">
    <source>
        <dbReference type="Proteomes" id="UP000215767"/>
    </source>
</evidence>
<dbReference type="AlphaFoldDB" id="A0A261UHT8"/>
<name>A0A261UHT8_9BORD</name>
<evidence type="ECO:0000313" key="1">
    <source>
        <dbReference type="EMBL" id="OZI61474.1"/>
    </source>
</evidence>
<dbReference type="EMBL" id="NEVS01000004">
    <property type="protein sequence ID" value="OZI61474.1"/>
    <property type="molecule type" value="Genomic_DNA"/>
</dbReference>
<dbReference type="RefSeq" id="WP_094842878.1">
    <property type="nucleotide sequence ID" value="NZ_NEVS01000004.1"/>
</dbReference>
<organism evidence="1 2">
    <name type="scientific">Bordetella genomosp. 11</name>
    <dbReference type="NCBI Taxonomy" id="1416808"/>
    <lineage>
        <taxon>Bacteria</taxon>
        <taxon>Pseudomonadati</taxon>
        <taxon>Pseudomonadota</taxon>
        <taxon>Betaproteobacteria</taxon>
        <taxon>Burkholderiales</taxon>
        <taxon>Alcaligenaceae</taxon>
        <taxon>Bordetella</taxon>
    </lineage>
</organism>
<dbReference type="OrthoDB" id="8637539at2"/>
<proteinExistence type="predicted"/>
<keyword evidence="2" id="KW-1185">Reference proteome</keyword>
<comment type="caution">
    <text evidence="1">The sequence shown here is derived from an EMBL/GenBank/DDBJ whole genome shotgun (WGS) entry which is preliminary data.</text>
</comment>
<accession>A0A261UHT8</accession>
<dbReference type="Proteomes" id="UP000215767">
    <property type="component" value="Unassembled WGS sequence"/>
</dbReference>
<reference evidence="2" key="1">
    <citation type="submission" date="2017-05" db="EMBL/GenBank/DDBJ databases">
        <title>Complete and WGS of Bordetella genogroups.</title>
        <authorList>
            <person name="Spilker T."/>
            <person name="Lipuma J."/>
        </authorList>
    </citation>
    <scope>NUCLEOTIDE SEQUENCE [LARGE SCALE GENOMIC DNA]</scope>
    <source>
        <strain evidence="2">AU8856</strain>
    </source>
</reference>